<dbReference type="PRINTS" id="PR00625">
    <property type="entry name" value="JDOMAIN"/>
</dbReference>
<dbReference type="Pfam" id="PF00226">
    <property type="entry name" value="DnaJ"/>
    <property type="match status" value="1"/>
</dbReference>
<dbReference type="Proteomes" id="UP000276223">
    <property type="component" value="Unassembled WGS sequence"/>
</dbReference>
<dbReference type="SMART" id="SM00271">
    <property type="entry name" value="DnaJ"/>
    <property type="match status" value="1"/>
</dbReference>
<feature type="region of interest" description="Disordered" evidence="1">
    <location>
        <begin position="69"/>
        <end position="107"/>
    </location>
</feature>
<feature type="compositionally biased region" description="Polar residues" evidence="1">
    <location>
        <begin position="92"/>
        <end position="103"/>
    </location>
</feature>
<keyword evidence="5" id="KW-1185">Reference proteome</keyword>
<keyword evidence="2" id="KW-0472">Membrane</keyword>
<dbReference type="Gene3D" id="1.10.287.110">
    <property type="entry name" value="DnaJ domain"/>
    <property type="match status" value="1"/>
</dbReference>
<accession>A0A3N1UHM0</accession>
<organism evidence="4 5">
    <name type="scientific">Desulfosoma caldarium</name>
    <dbReference type="NCBI Taxonomy" id="610254"/>
    <lineage>
        <taxon>Bacteria</taxon>
        <taxon>Pseudomonadati</taxon>
        <taxon>Thermodesulfobacteriota</taxon>
        <taxon>Syntrophobacteria</taxon>
        <taxon>Syntrophobacterales</taxon>
        <taxon>Syntrophobacteraceae</taxon>
        <taxon>Desulfosoma</taxon>
    </lineage>
</organism>
<protein>
    <submittedName>
        <fullName evidence="4">DnaJ-like protein</fullName>
    </submittedName>
</protein>
<reference evidence="4 5" key="1">
    <citation type="submission" date="2018-11" db="EMBL/GenBank/DDBJ databases">
        <title>Genomic Encyclopedia of Type Strains, Phase IV (KMG-IV): sequencing the most valuable type-strain genomes for metagenomic binning, comparative biology and taxonomic classification.</title>
        <authorList>
            <person name="Goeker M."/>
        </authorList>
    </citation>
    <scope>NUCLEOTIDE SEQUENCE [LARGE SCALE GENOMIC DNA]</scope>
    <source>
        <strain evidence="4 5">DSM 22027</strain>
    </source>
</reference>
<evidence type="ECO:0000259" key="3">
    <source>
        <dbReference type="PROSITE" id="PS50076"/>
    </source>
</evidence>
<dbReference type="SUPFAM" id="SSF46565">
    <property type="entry name" value="Chaperone J-domain"/>
    <property type="match status" value="1"/>
</dbReference>
<dbReference type="OrthoDB" id="9779889at2"/>
<dbReference type="InterPro" id="IPR036869">
    <property type="entry name" value="J_dom_sf"/>
</dbReference>
<proteinExistence type="predicted"/>
<dbReference type="CDD" id="cd06257">
    <property type="entry name" value="DnaJ"/>
    <property type="match status" value="1"/>
</dbReference>
<sequence>MAVPEQATSKDYQLLGLQPGASIDDVKRAYREMAKKWHPDRYSDAPPWARLRAEEKFKDLQEAYQRIVRGPLPSGPGSSEATSARQSGGFKQASSPGPGTRSSKPIGAFSRSSLNTLGRWAGFGAVVAMIALWAVWALRLEGPIPWERRSAKKPKAPMIQNQEAAKPMPLQFPSRPQHLLSSPSKAPVPDVNLDEPWPPHAKVPLQTEATFGLGSTERDVLRAQGPPDRRSAGRWTYGLSEVRFQDGRVVGYDNFDGRLRVLVKPTRAPEQVEATGFFTLGSSRDEVLRVQGTPTAVRGSVWHYGFSSVRFVEDRVAAYDNAFGNLKVRLLPSHQYLDKMQGVPPSFFTIGSSTDEVLAVQGTPTSVRGNMWFYDFANVLFRNGRVGWVSDPQNRLRFVEKEALAQRAMPERQ</sequence>
<keyword evidence="2" id="KW-1133">Transmembrane helix</keyword>
<feature type="transmembrane region" description="Helical" evidence="2">
    <location>
        <begin position="120"/>
        <end position="140"/>
    </location>
</feature>
<feature type="domain" description="J" evidence="3">
    <location>
        <begin position="10"/>
        <end position="72"/>
    </location>
</feature>
<keyword evidence="2" id="KW-0812">Transmembrane</keyword>
<gene>
    <name evidence="4" type="ORF">EDC27_2644</name>
</gene>
<name>A0A3N1UHM0_9BACT</name>
<evidence type="ECO:0000313" key="5">
    <source>
        <dbReference type="Proteomes" id="UP000276223"/>
    </source>
</evidence>
<evidence type="ECO:0000313" key="4">
    <source>
        <dbReference type="EMBL" id="ROQ90754.1"/>
    </source>
</evidence>
<evidence type="ECO:0000256" key="2">
    <source>
        <dbReference type="SAM" id="Phobius"/>
    </source>
</evidence>
<dbReference type="PANTHER" id="PTHR24074">
    <property type="entry name" value="CO-CHAPERONE PROTEIN DJLA"/>
    <property type="match status" value="1"/>
</dbReference>
<dbReference type="EMBL" id="RJVA01000014">
    <property type="protein sequence ID" value="ROQ90754.1"/>
    <property type="molecule type" value="Genomic_DNA"/>
</dbReference>
<dbReference type="AlphaFoldDB" id="A0A3N1UHM0"/>
<dbReference type="InterPro" id="IPR001623">
    <property type="entry name" value="DnaJ_domain"/>
</dbReference>
<dbReference type="RefSeq" id="WP_123291095.1">
    <property type="nucleotide sequence ID" value="NZ_RJVA01000014.1"/>
</dbReference>
<dbReference type="InterPro" id="IPR050817">
    <property type="entry name" value="DjlA_DnaK_co-chaperone"/>
</dbReference>
<comment type="caution">
    <text evidence="4">The sequence shown here is derived from an EMBL/GenBank/DDBJ whole genome shotgun (WGS) entry which is preliminary data.</text>
</comment>
<evidence type="ECO:0000256" key="1">
    <source>
        <dbReference type="SAM" id="MobiDB-lite"/>
    </source>
</evidence>
<feature type="compositionally biased region" description="Polar residues" evidence="1">
    <location>
        <begin position="76"/>
        <end position="86"/>
    </location>
</feature>
<dbReference type="PROSITE" id="PS50076">
    <property type="entry name" value="DNAJ_2"/>
    <property type="match status" value="1"/>
</dbReference>